<feature type="transmembrane region" description="Helical" evidence="10">
    <location>
        <begin position="119"/>
        <end position="139"/>
    </location>
</feature>
<keyword evidence="7 10" id="KW-0472">Membrane</keyword>
<evidence type="ECO:0000313" key="11">
    <source>
        <dbReference type="EMBL" id="JAA74432.1"/>
    </source>
</evidence>
<dbReference type="GO" id="GO:0004984">
    <property type="term" value="F:olfactory receptor activity"/>
    <property type="evidence" value="ECO:0007669"/>
    <property type="project" value="InterPro"/>
</dbReference>
<evidence type="ECO:0000256" key="4">
    <source>
        <dbReference type="ARBA" id="ARBA00022692"/>
    </source>
</evidence>
<keyword evidence="5" id="KW-0552">Olfaction</keyword>
<dbReference type="GO" id="GO:0005549">
    <property type="term" value="F:odorant binding"/>
    <property type="evidence" value="ECO:0007669"/>
    <property type="project" value="InterPro"/>
</dbReference>
<protein>
    <submittedName>
        <fullName evidence="11">Odorant receptor 5</fullName>
    </submittedName>
</protein>
<dbReference type="AlphaFoldDB" id="M3UZF9"/>
<keyword evidence="8 11" id="KW-0675">Receptor</keyword>
<name>M3UZF9_IPSTY</name>
<dbReference type="GO" id="GO:0007165">
    <property type="term" value="P:signal transduction"/>
    <property type="evidence" value="ECO:0007669"/>
    <property type="project" value="UniProtKB-KW"/>
</dbReference>
<dbReference type="Pfam" id="PF02949">
    <property type="entry name" value="7tm_6"/>
    <property type="match status" value="1"/>
</dbReference>
<keyword evidence="9" id="KW-0807">Transducer</keyword>
<evidence type="ECO:0000256" key="9">
    <source>
        <dbReference type="ARBA" id="ARBA00023224"/>
    </source>
</evidence>
<keyword evidence="3" id="KW-0716">Sensory transduction</keyword>
<reference evidence="11" key="1">
    <citation type="journal article" date="2013" name="BMC Genomics">
        <title>Antennal transcriptome analysis of the chemosensory gene families in the tree killing bark beetles, Ips typographus and Dendroctonus ponderosae (Coleoptera: Curculionidae: Scolytinae).</title>
        <authorList>
            <person name="Andersson M.N."/>
            <person name="Grosse-Wilde E."/>
            <person name="Keeling C.I."/>
            <person name="Bengtsson J.M."/>
            <person name="Yuen M.M."/>
            <person name="Li M."/>
            <person name="Hillbur Y."/>
            <person name="Bohlmann J."/>
            <person name="Hansson B.S."/>
            <person name="Schlyter F."/>
        </authorList>
    </citation>
    <scope>NUCLEOTIDE SEQUENCE</scope>
</reference>
<keyword evidence="2" id="KW-1003">Cell membrane</keyword>
<keyword evidence="6 10" id="KW-1133">Transmembrane helix</keyword>
<gene>
    <name evidence="11" type="primary">ItypOR5</name>
</gene>
<dbReference type="InterPro" id="IPR004117">
    <property type="entry name" value="7tm6_olfct_rcpt"/>
</dbReference>
<dbReference type="EMBL" id="GACR01000029">
    <property type="protein sequence ID" value="JAA74432.1"/>
    <property type="molecule type" value="mRNA"/>
</dbReference>
<organism evidence="11">
    <name type="scientific">Ips typographus</name>
    <name type="common">European spruce bark beetle</name>
    <dbReference type="NCBI Taxonomy" id="55986"/>
    <lineage>
        <taxon>Eukaryota</taxon>
        <taxon>Metazoa</taxon>
        <taxon>Ecdysozoa</taxon>
        <taxon>Arthropoda</taxon>
        <taxon>Hexapoda</taxon>
        <taxon>Insecta</taxon>
        <taxon>Pterygota</taxon>
        <taxon>Neoptera</taxon>
        <taxon>Endopterygota</taxon>
        <taxon>Coleoptera</taxon>
        <taxon>Polyphaga</taxon>
        <taxon>Cucujiformia</taxon>
        <taxon>Curculionidae</taxon>
        <taxon>Scolytinae</taxon>
        <taxon>Ips</taxon>
    </lineage>
</organism>
<evidence type="ECO:0000256" key="1">
    <source>
        <dbReference type="ARBA" id="ARBA00004651"/>
    </source>
</evidence>
<comment type="subcellular location">
    <subcellularLocation>
        <location evidence="1">Cell membrane</location>
        <topology evidence="1">Multi-pass membrane protein</topology>
    </subcellularLocation>
</comment>
<feature type="non-terminal residue" evidence="11">
    <location>
        <position position="150"/>
    </location>
</feature>
<evidence type="ECO:0000256" key="2">
    <source>
        <dbReference type="ARBA" id="ARBA00022475"/>
    </source>
</evidence>
<keyword evidence="4 10" id="KW-0812">Transmembrane</keyword>
<evidence type="ECO:0000256" key="3">
    <source>
        <dbReference type="ARBA" id="ARBA00022606"/>
    </source>
</evidence>
<evidence type="ECO:0000256" key="6">
    <source>
        <dbReference type="ARBA" id="ARBA00022989"/>
    </source>
</evidence>
<accession>M3UZF9</accession>
<evidence type="ECO:0000256" key="10">
    <source>
        <dbReference type="SAM" id="Phobius"/>
    </source>
</evidence>
<evidence type="ECO:0000256" key="7">
    <source>
        <dbReference type="ARBA" id="ARBA00023136"/>
    </source>
</evidence>
<sequence length="150" mass="17041">MYREVTHCNQHLNLLIEVRNDIEHVFSLITLIQTSASLLICASCLFVAAQVQGNSPTFFSQLEYTAAILSQISLYCWFGDKITISSSEIPMALYKSDWLSCSQRFKKSMLMAMTRMRKPLYVSIGKFTPLALNTLLAVLKGSFSYFTLFQ</sequence>
<dbReference type="PANTHER" id="PTHR21137:SF35">
    <property type="entry name" value="ODORANT RECEPTOR 19A-RELATED"/>
    <property type="match status" value="1"/>
</dbReference>
<evidence type="ECO:0000256" key="5">
    <source>
        <dbReference type="ARBA" id="ARBA00022725"/>
    </source>
</evidence>
<proteinExistence type="evidence at transcript level"/>
<dbReference type="GO" id="GO:0005886">
    <property type="term" value="C:plasma membrane"/>
    <property type="evidence" value="ECO:0007669"/>
    <property type="project" value="UniProtKB-SubCell"/>
</dbReference>
<dbReference type="PANTHER" id="PTHR21137">
    <property type="entry name" value="ODORANT RECEPTOR"/>
    <property type="match status" value="1"/>
</dbReference>
<evidence type="ECO:0000256" key="8">
    <source>
        <dbReference type="ARBA" id="ARBA00023170"/>
    </source>
</evidence>